<dbReference type="EMBL" id="CM002295">
    <property type="protein sequence ID" value="ESW14207.1"/>
    <property type="molecule type" value="Genomic_DNA"/>
</dbReference>
<dbReference type="Gramene" id="ESW14207">
    <property type="protein sequence ID" value="ESW14207"/>
    <property type="gene ID" value="PHAVU_008G261600g"/>
</dbReference>
<evidence type="ECO:0000313" key="13">
    <source>
        <dbReference type="EMBL" id="ESW14207.1"/>
    </source>
</evidence>
<feature type="transmembrane region" description="Helical" evidence="11">
    <location>
        <begin position="524"/>
        <end position="545"/>
    </location>
</feature>
<dbReference type="Pfam" id="PF19055">
    <property type="entry name" value="ABC2_membrane_7"/>
    <property type="match status" value="1"/>
</dbReference>
<dbReference type="Pfam" id="PF01061">
    <property type="entry name" value="ABC2_membrane"/>
    <property type="match status" value="1"/>
</dbReference>
<name>V7B8K4_PHAVU</name>
<keyword evidence="14" id="KW-1185">Reference proteome</keyword>
<keyword evidence="8 11" id="KW-1133">Transmembrane helix</keyword>
<dbReference type="InterPro" id="IPR003593">
    <property type="entry name" value="AAA+_ATPase"/>
</dbReference>
<feature type="transmembrane region" description="Helical" evidence="11">
    <location>
        <begin position="557"/>
        <end position="576"/>
    </location>
</feature>
<keyword evidence="5" id="KW-0677">Repeat</keyword>
<dbReference type="SMART" id="SM00382">
    <property type="entry name" value="AAA"/>
    <property type="match status" value="2"/>
</dbReference>
<dbReference type="InterPro" id="IPR013525">
    <property type="entry name" value="ABC2_TM"/>
</dbReference>
<comment type="subcellular location">
    <subcellularLocation>
        <location evidence="1">Membrane</location>
        <topology evidence="1">Multi-pass membrane protein</topology>
    </subcellularLocation>
</comment>
<evidence type="ECO:0000256" key="6">
    <source>
        <dbReference type="ARBA" id="ARBA00022741"/>
    </source>
</evidence>
<gene>
    <name evidence="13" type="ORF">PHAVU_008G261600g</name>
</gene>
<feature type="transmembrane region" description="Helical" evidence="11">
    <location>
        <begin position="673"/>
        <end position="694"/>
    </location>
</feature>
<keyword evidence="3" id="KW-0813">Transport</keyword>
<dbReference type="GO" id="GO:0140359">
    <property type="term" value="F:ABC-type transporter activity"/>
    <property type="evidence" value="ECO:0007669"/>
    <property type="project" value="InterPro"/>
</dbReference>
<reference evidence="14" key="1">
    <citation type="journal article" date="2014" name="Nat. Genet.">
        <title>A reference genome for common bean and genome-wide analysis of dual domestications.</title>
        <authorList>
            <person name="Schmutz J."/>
            <person name="McClean P.E."/>
            <person name="Mamidi S."/>
            <person name="Wu G.A."/>
            <person name="Cannon S.B."/>
            <person name="Grimwood J."/>
            <person name="Jenkins J."/>
            <person name="Shu S."/>
            <person name="Song Q."/>
            <person name="Chavarro C."/>
            <person name="Torres-Torres M."/>
            <person name="Geffroy V."/>
            <person name="Moghaddam S.M."/>
            <person name="Gao D."/>
            <person name="Abernathy B."/>
            <person name="Barry K."/>
            <person name="Blair M."/>
            <person name="Brick M.A."/>
            <person name="Chovatia M."/>
            <person name="Gepts P."/>
            <person name="Goodstein D.M."/>
            <person name="Gonzales M."/>
            <person name="Hellsten U."/>
            <person name="Hyten D.L."/>
            <person name="Jia G."/>
            <person name="Kelly J.D."/>
            <person name="Kudrna D."/>
            <person name="Lee R."/>
            <person name="Richard M.M."/>
            <person name="Miklas P.N."/>
            <person name="Osorno J.M."/>
            <person name="Rodrigues J."/>
            <person name="Thareau V."/>
            <person name="Urrea C.A."/>
            <person name="Wang M."/>
            <person name="Yu Y."/>
            <person name="Zhang M."/>
            <person name="Wing R.A."/>
            <person name="Cregan P.B."/>
            <person name="Rokhsar D.S."/>
            <person name="Jackson S.A."/>
        </authorList>
    </citation>
    <scope>NUCLEOTIDE SEQUENCE [LARGE SCALE GENOMIC DNA]</scope>
    <source>
        <strain evidence="14">cv. G19833</strain>
    </source>
</reference>
<dbReference type="InterPro" id="IPR043926">
    <property type="entry name" value="ABCG_dom"/>
</dbReference>
<dbReference type="PANTHER" id="PTHR48040">
    <property type="entry name" value="PLEIOTROPIC DRUG RESISTANCE PROTEIN 1-LIKE ISOFORM X1"/>
    <property type="match status" value="1"/>
</dbReference>
<dbReference type="GO" id="GO:0005524">
    <property type="term" value="F:ATP binding"/>
    <property type="evidence" value="ECO:0007669"/>
    <property type="project" value="UniProtKB-KW"/>
</dbReference>
<evidence type="ECO:0000256" key="10">
    <source>
        <dbReference type="SAM" id="MobiDB-lite"/>
    </source>
</evidence>
<dbReference type="Pfam" id="PF14510">
    <property type="entry name" value="ABC_trans_N"/>
    <property type="match status" value="1"/>
</dbReference>
<organism evidence="13 14">
    <name type="scientific">Phaseolus vulgaris</name>
    <name type="common">Kidney bean</name>
    <name type="synonym">French bean</name>
    <dbReference type="NCBI Taxonomy" id="3885"/>
    <lineage>
        <taxon>Eukaryota</taxon>
        <taxon>Viridiplantae</taxon>
        <taxon>Streptophyta</taxon>
        <taxon>Embryophyta</taxon>
        <taxon>Tracheophyta</taxon>
        <taxon>Spermatophyta</taxon>
        <taxon>Magnoliopsida</taxon>
        <taxon>eudicotyledons</taxon>
        <taxon>Gunneridae</taxon>
        <taxon>Pentapetalae</taxon>
        <taxon>rosids</taxon>
        <taxon>fabids</taxon>
        <taxon>Fabales</taxon>
        <taxon>Fabaceae</taxon>
        <taxon>Papilionoideae</taxon>
        <taxon>50 kb inversion clade</taxon>
        <taxon>NPAAA clade</taxon>
        <taxon>indigoferoid/millettioid clade</taxon>
        <taxon>Phaseoleae</taxon>
        <taxon>Phaseolus</taxon>
    </lineage>
</organism>
<sequence length="1088" mass="121534">MAASDGSEYFELGSMGSESFAMASNSETVAEDEEELQWAALSRLPSQKRINYALLRASSSRTQPPTSAPDNLVDVRKLSRSRRELVVKKALATTDQDNYRLLCAIKERFDRVGLEVPKIEVRFKNLNVSANVQIGSRALPTLLNYSRDCLEGIFTKMRLCQPKRHSLTILNDVSGVIKPGRMTLLLGPPGAGKSSLLLALAGKLDKTLKKTGSVTYNGHEVNEFFVRRTSAYISQTDDHVAELTVRECLDFAARCQGAEEGFAAYTSELGRLEKERNVRPSAEVDAFMKASSVGGKKHSVNTDYILKVLGLDVCSETIVGNDMMRGVSGGQKKRVTTGEMIVGPRKTLFMDEISTGLDSSTTFQIVKCIKNFVHQMDATVLMALLQPAPETFELFDDLVLLSEGYVVYQGPREDVLEFFQSLGFQLPPRKGIADFLQEVTSKKDQAQYWADPSKPYAFVSVAEIAKAFKNSKFGRYVESLQSHPYDKSKGHPSALARTKYAVPRWDIAKACFARELLLMKRHSFLYIFRTCQVAFVGFVTCTVFLRTRLHPTDEVYGRLYLSALFFGLVHMMFNGFSELPLLISRLPVFYKQRDNLFYPAWAWSVTSWVLRIPYSVIEAVIWTVVVYYSVGFAPSAGRFFRYMLLLFLMHQMALGLFRMMAAIARDMVLANTYGSASLLVVFLLGGFIIPKAMIKPWWIWGYWLSPLTYGQRAITVNEFTASRWMQQSENGASGVGYNVLVSNNLPTVDYWYWIGVAVVLAYSLFFNNMVTVALTFLNPPQKARTVIPDDDSEKKSSGSNQVHEMSTRAKPAREDSNKKGMILPFQPLTMTFHNVNYFVDMPKEISKQGVPETRLQLLTSVSGVFSPGVLTALVGSSGAGKTTLMDVLAGRKTGGYIEGDIKISGYPKEQRTFARVSGYVEQNDIHSPQVTIEESLLFSSALRLPREVDVPKRLEFVEQVMKLVELDSLKNALVGMPGSSGLSTEQRKRLTIAVELVANPSIIFMDEPTSGLDARAAAIVMRAVRNTVDTGRTVVCTIHQPSIDIFEAFDDLLLMKRGGRVIYGGKLGVQSQIMTDYFQEICICKWRS</sequence>
<evidence type="ECO:0000256" key="1">
    <source>
        <dbReference type="ARBA" id="ARBA00004141"/>
    </source>
</evidence>
<feature type="transmembrane region" description="Helical" evidence="11">
    <location>
        <begin position="750"/>
        <end position="777"/>
    </location>
</feature>
<dbReference type="FunFam" id="3.40.50.300:FF:000179">
    <property type="entry name" value="ABC transporter G family member 34"/>
    <property type="match status" value="1"/>
</dbReference>
<keyword evidence="7" id="KW-0067">ATP-binding</keyword>
<feature type="transmembrane region" description="Helical" evidence="11">
    <location>
        <begin position="642"/>
        <end position="661"/>
    </location>
</feature>
<evidence type="ECO:0000256" key="9">
    <source>
        <dbReference type="ARBA" id="ARBA00023136"/>
    </source>
</evidence>
<dbReference type="Pfam" id="PF00005">
    <property type="entry name" value="ABC_tran"/>
    <property type="match status" value="2"/>
</dbReference>
<evidence type="ECO:0000256" key="5">
    <source>
        <dbReference type="ARBA" id="ARBA00022737"/>
    </source>
</evidence>
<feature type="region of interest" description="Disordered" evidence="10">
    <location>
        <begin position="785"/>
        <end position="816"/>
    </location>
</feature>
<dbReference type="InterPro" id="IPR034003">
    <property type="entry name" value="ABCG_PDR_2"/>
</dbReference>
<dbReference type="OrthoDB" id="66620at2759"/>
<dbReference type="SUPFAM" id="SSF52540">
    <property type="entry name" value="P-loop containing nucleoside triphosphate hydrolases"/>
    <property type="match status" value="2"/>
</dbReference>
<evidence type="ECO:0000256" key="7">
    <source>
        <dbReference type="ARBA" id="ARBA00022840"/>
    </source>
</evidence>
<evidence type="ECO:0000259" key="12">
    <source>
        <dbReference type="PROSITE" id="PS50893"/>
    </source>
</evidence>
<keyword evidence="4 11" id="KW-0812">Transmembrane</keyword>
<dbReference type="Proteomes" id="UP000000226">
    <property type="component" value="Chromosome 8"/>
</dbReference>
<evidence type="ECO:0000313" key="14">
    <source>
        <dbReference type="Proteomes" id="UP000000226"/>
    </source>
</evidence>
<evidence type="ECO:0000256" key="11">
    <source>
        <dbReference type="SAM" id="Phobius"/>
    </source>
</evidence>
<dbReference type="PANTHER" id="PTHR48040:SF13">
    <property type="entry name" value="ABC TRANSPORTER G FAMILY MEMBER 31"/>
    <property type="match status" value="1"/>
</dbReference>
<comment type="similarity">
    <text evidence="2">Belongs to the ABC transporter superfamily. ABCG family. PDR (TC 3.A.1.205) subfamily.</text>
</comment>
<protein>
    <recommendedName>
        <fullName evidence="12">ABC transporter domain-containing protein</fullName>
    </recommendedName>
</protein>
<dbReference type="FunFam" id="3.40.50.300:FF:000059">
    <property type="entry name" value="ABC transporter G family member 40"/>
    <property type="match status" value="1"/>
</dbReference>
<dbReference type="PROSITE" id="PS50893">
    <property type="entry name" value="ABC_TRANSPORTER_2"/>
    <property type="match status" value="2"/>
</dbReference>
<keyword evidence="6" id="KW-0547">Nucleotide-binding</keyword>
<dbReference type="InterPro" id="IPR013581">
    <property type="entry name" value="PDR_assoc"/>
</dbReference>
<dbReference type="GO" id="GO:0016020">
    <property type="term" value="C:membrane"/>
    <property type="evidence" value="ECO:0007669"/>
    <property type="project" value="UniProtKB-SubCell"/>
</dbReference>
<feature type="domain" description="ABC transporter" evidence="12">
    <location>
        <begin position="830"/>
        <end position="1082"/>
    </location>
</feature>
<accession>V7B8K4</accession>
<dbReference type="Pfam" id="PF08370">
    <property type="entry name" value="PDR_assoc"/>
    <property type="match status" value="1"/>
</dbReference>
<evidence type="ECO:0000256" key="2">
    <source>
        <dbReference type="ARBA" id="ARBA00006012"/>
    </source>
</evidence>
<dbReference type="InterPro" id="IPR029481">
    <property type="entry name" value="ABC_trans_N"/>
</dbReference>
<dbReference type="AlphaFoldDB" id="V7B8K4"/>
<dbReference type="Gene3D" id="3.40.50.300">
    <property type="entry name" value="P-loop containing nucleotide triphosphate hydrolases"/>
    <property type="match status" value="2"/>
</dbReference>
<dbReference type="CDD" id="cd03233">
    <property type="entry name" value="ABCG_PDR_domain1"/>
    <property type="match status" value="1"/>
</dbReference>
<dbReference type="InterPro" id="IPR003439">
    <property type="entry name" value="ABC_transporter-like_ATP-bd"/>
</dbReference>
<evidence type="ECO:0000256" key="3">
    <source>
        <dbReference type="ARBA" id="ARBA00022448"/>
    </source>
</evidence>
<keyword evidence="9 11" id="KW-0472">Membrane</keyword>
<feature type="compositionally biased region" description="Basic and acidic residues" evidence="10">
    <location>
        <begin position="805"/>
        <end position="816"/>
    </location>
</feature>
<dbReference type="InterPro" id="IPR027417">
    <property type="entry name" value="P-loop_NTPase"/>
</dbReference>
<dbReference type="CDD" id="cd03232">
    <property type="entry name" value="ABCG_PDR_domain2"/>
    <property type="match status" value="1"/>
</dbReference>
<feature type="domain" description="ABC transporter" evidence="12">
    <location>
        <begin position="148"/>
        <end position="428"/>
    </location>
</feature>
<proteinExistence type="inferred from homology"/>
<evidence type="ECO:0000256" key="8">
    <source>
        <dbReference type="ARBA" id="ARBA00022989"/>
    </source>
</evidence>
<evidence type="ECO:0000256" key="4">
    <source>
        <dbReference type="ARBA" id="ARBA00022692"/>
    </source>
</evidence>
<dbReference type="InterPro" id="IPR034001">
    <property type="entry name" value="ABCG_PDR_1"/>
</dbReference>
<feature type="transmembrane region" description="Helical" evidence="11">
    <location>
        <begin position="619"/>
        <end position="636"/>
    </location>
</feature>
<dbReference type="GO" id="GO:0016887">
    <property type="term" value="F:ATP hydrolysis activity"/>
    <property type="evidence" value="ECO:0007669"/>
    <property type="project" value="InterPro"/>
</dbReference>